<dbReference type="Proteomes" id="UP000293547">
    <property type="component" value="Unassembled WGS sequence"/>
</dbReference>
<accession>A0ACB6G1C5</accession>
<gene>
    <name evidence="1" type="ORF">AG0111_0g54</name>
</gene>
<protein>
    <submittedName>
        <fullName evidence="1">Uncharacterized protein</fullName>
    </submittedName>
</protein>
<keyword evidence="2" id="KW-1185">Reference proteome</keyword>
<evidence type="ECO:0000313" key="2">
    <source>
        <dbReference type="Proteomes" id="UP000293547"/>
    </source>
</evidence>
<reference evidence="1 2" key="1">
    <citation type="journal article" date="2019" name="bioRxiv">
        <title>Genomics, evolutionary history and diagnostics of the Alternaria alternata species group including apple and Asian pear pathotypes.</title>
        <authorList>
            <person name="Armitage A.D."/>
            <person name="Cockerton H.M."/>
            <person name="Sreenivasaprasad S."/>
            <person name="Woodhall J.W."/>
            <person name="Lane C.R."/>
            <person name="Harrison R.J."/>
            <person name="Clarkson J.P."/>
        </authorList>
    </citation>
    <scope>NUCLEOTIDE SEQUENCE [LARGE SCALE GENOMIC DNA]</scope>
    <source>
        <strain evidence="1 2">FERA 650</strain>
    </source>
</reference>
<evidence type="ECO:0000313" key="1">
    <source>
        <dbReference type="EMBL" id="KAB2110487.1"/>
    </source>
</evidence>
<name>A0ACB6G1C5_9PLEO</name>
<sequence>MVDRVRLFANFKHSIDPVRQELATRALRYEPTDTERALDQTRDSQIAAIRGSAAEHLEMKNSSARLSKAAELIQRFSEAKAKHAQDLQTALDEQKEQLGRSHAAELEEVKKKHTRELDTYKKQAEVRYDQLEHARRVAQDADDVIDTMERTIAEAKAVVTKQRDLIQQLRQASL</sequence>
<comment type="caution">
    <text evidence="1">The sequence shown here is derived from an EMBL/GenBank/DDBJ whole genome shotgun (WGS) entry which is preliminary data.</text>
</comment>
<organism evidence="1 2">
    <name type="scientific">Alternaria gaisen</name>
    <dbReference type="NCBI Taxonomy" id="167740"/>
    <lineage>
        <taxon>Eukaryota</taxon>
        <taxon>Fungi</taxon>
        <taxon>Dikarya</taxon>
        <taxon>Ascomycota</taxon>
        <taxon>Pezizomycotina</taxon>
        <taxon>Dothideomycetes</taxon>
        <taxon>Pleosporomycetidae</taxon>
        <taxon>Pleosporales</taxon>
        <taxon>Pleosporineae</taxon>
        <taxon>Pleosporaceae</taxon>
        <taxon>Alternaria</taxon>
        <taxon>Alternaria sect. Alternaria</taxon>
    </lineage>
</organism>
<proteinExistence type="predicted"/>
<dbReference type="EMBL" id="PDWZ02000001">
    <property type="protein sequence ID" value="KAB2110487.1"/>
    <property type="molecule type" value="Genomic_DNA"/>
</dbReference>